<gene>
    <name evidence="6" type="ORF">EWB00_005102</name>
</gene>
<keyword evidence="2 5" id="KW-0812">Transmembrane</keyword>
<dbReference type="EMBL" id="SKCS01000034">
    <property type="protein sequence ID" value="TNN20155.1"/>
    <property type="molecule type" value="Genomic_DNA"/>
</dbReference>
<dbReference type="PANTHER" id="PTHR13055:SF12">
    <property type="entry name" value="LD40707P"/>
    <property type="match status" value="1"/>
</dbReference>
<evidence type="ECO:0000256" key="3">
    <source>
        <dbReference type="ARBA" id="ARBA00022729"/>
    </source>
</evidence>
<reference evidence="6 7" key="1">
    <citation type="submission" date="2019-03" db="EMBL/GenBank/DDBJ databases">
        <title>An improved genome assembly of the fluke Schistosoma japonicum.</title>
        <authorList>
            <person name="Hu W."/>
            <person name="Luo F."/>
            <person name="Yin M."/>
            <person name="Mo X."/>
            <person name="Sun C."/>
            <person name="Wu Q."/>
            <person name="Zhu B."/>
            <person name="Xiang M."/>
            <person name="Wang J."/>
            <person name="Wang Y."/>
            <person name="Zhang T."/>
            <person name="Xu B."/>
            <person name="Zheng H."/>
            <person name="Feng Z."/>
        </authorList>
    </citation>
    <scope>NUCLEOTIDE SEQUENCE [LARGE SCALE GENOMIC DNA]</scope>
    <source>
        <strain evidence="6">HuSjv2</strain>
        <tissue evidence="6">Worms</tissue>
    </source>
</reference>
<evidence type="ECO:0000256" key="1">
    <source>
        <dbReference type="ARBA" id="ARBA00004479"/>
    </source>
</evidence>
<keyword evidence="7" id="KW-1185">Reference proteome</keyword>
<dbReference type="OrthoDB" id="6285106at2759"/>
<dbReference type="InterPro" id="IPR031152">
    <property type="entry name" value="PLXDC"/>
</dbReference>
<evidence type="ECO:0000256" key="4">
    <source>
        <dbReference type="ARBA" id="ARBA00022989"/>
    </source>
</evidence>
<organism evidence="6 7">
    <name type="scientific">Schistosoma japonicum</name>
    <name type="common">Blood fluke</name>
    <dbReference type="NCBI Taxonomy" id="6182"/>
    <lineage>
        <taxon>Eukaryota</taxon>
        <taxon>Metazoa</taxon>
        <taxon>Spiralia</taxon>
        <taxon>Lophotrochozoa</taxon>
        <taxon>Platyhelminthes</taxon>
        <taxon>Trematoda</taxon>
        <taxon>Digenea</taxon>
        <taxon>Strigeidida</taxon>
        <taxon>Schistosomatoidea</taxon>
        <taxon>Schistosomatidae</taxon>
        <taxon>Schistosoma</taxon>
    </lineage>
</organism>
<evidence type="ECO:0000313" key="7">
    <source>
        <dbReference type="Proteomes" id="UP000311919"/>
    </source>
</evidence>
<evidence type="ECO:0000256" key="2">
    <source>
        <dbReference type="ARBA" id="ARBA00022692"/>
    </source>
</evidence>
<proteinExistence type="predicted"/>
<evidence type="ECO:0000256" key="5">
    <source>
        <dbReference type="SAM" id="Phobius"/>
    </source>
</evidence>
<comment type="caution">
    <text evidence="6">The sequence shown here is derived from an EMBL/GenBank/DDBJ whole genome shotgun (WGS) entry which is preliminary data.</text>
</comment>
<keyword evidence="3" id="KW-0732">Signal</keyword>
<protein>
    <submittedName>
        <fullName evidence="6">Plexin domain-containing protein</fullName>
    </submittedName>
</protein>
<comment type="subcellular location">
    <subcellularLocation>
        <location evidence="1">Membrane</location>
        <topology evidence="1">Single-pass type I membrane protein</topology>
    </subcellularLocation>
</comment>
<evidence type="ECO:0000313" key="6">
    <source>
        <dbReference type="EMBL" id="TNN20155.1"/>
    </source>
</evidence>
<dbReference type="AlphaFoldDB" id="A0A4Z2DUJ4"/>
<dbReference type="PANTHER" id="PTHR13055">
    <property type="entry name" value="TUMOR ENDOTHELIAL MARKER 7 RELATED"/>
    <property type="match status" value="1"/>
</dbReference>
<keyword evidence="5" id="KW-0472">Membrane</keyword>
<name>A0A4Z2DUJ4_SCHJA</name>
<accession>A0A4Z2DUJ4</accession>
<dbReference type="GO" id="GO:0016020">
    <property type="term" value="C:membrane"/>
    <property type="evidence" value="ECO:0007669"/>
    <property type="project" value="UniProtKB-SubCell"/>
</dbReference>
<dbReference type="Proteomes" id="UP000311919">
    <property type="component" value="Unassembled WGS sequence"/>
</dbReference>
<sequence length="411" mass="46586">MTHSTTQRHHLTHTTPTIHRELAESIINLNGIYVSITDYQFTLSTTQHHYDITTTISTVDDELSESFTNPADKIDEYYYLITINQSTLHTYRISLELVDRIVGIGKSFRHSGSTKKIEVFNGMNKNGGVETINTNKFLAIRWINLSISTLHEDETEDFAIVICVIYPNGNISIYYEKIPMEFGDSAGKLLISDGYDYATYNSSGLYIIKTSYSMIKTPESMIKSRTLVEFTPNTICSEQTFCETCINASSVSGKCYWCPVISKCSHGYDIHRPTWMFKSCYIKNTTNCEKLTASKYTENYEINSTEQTSISYPNISQKYFKNNTQTSEKSTTNLANFTTTKYELRTNKLPSSTSNDKILENSGISLPLYLIIPILAALAVIFLIIICALCLGVCKKKSKKRRKPNTLQISE</sequence>
<feature type="transmembrane region" description="Helical" evidence="5">
    <location>
        <begin position="368"/>
        <end position="394"/>
    </location>
</feature>
<keyword evidence="4 5" id="KW-1133">Transmembrane helix</keyword>